<keyword evidence="3" id="KW-1003">Cell membrane</keyword>
<comment type="similarity">
    <text evidence="2">Belongs to the MscS (TC 1.A.23) family.</text>
</comment>
<dbReference type="EMBL" id="CAFBNO010000067">
    <property type="protein sequence ID" value="CAB4960672.1"/>
    <property type="molecule type" value="Genomic_DNA"/>
</dbReference>
<dbReference type="SUPFAM" id="SSF50182">
    <property type="entry name" value="Sm-like ribonucleoproteins"/>
    <property type="match status" value="1"/>
</dbReference>
<feature type="transmembrane region" description="Helical" evidence="7">
    <location>
        <begin position="65"/>
        <end position="85"/>
    </location>
</feature>
<keyword evidence="4 7" id="KW-0812">Transmembrane</keyword>
<dbReference type="Pfam" id="PF21088">
    <property type="entry name" value="MS_channel_1st"/>
    <property type="match status" value="1"/>
</dbReference>
<evidence type="ECO:0000256" key="3">
    <source>
        <dbReference type="ARBA" id="ARBA00022475"/>
    </source>
</evidence>
<evidence type="ECO:0000313" key="10">
    <source>
        <dbReference type="EMBL" id="CAB4960672.1"/>
    </source>
</evidence>
<evidence type="ECO:0000259" key="9">
    <source>
        <dbReference type="Pfam" id="PF21088"/>
    </source>
</evidence>
<sequence>MESLIKFWTDWHTPTVMVLILVGGVILRAILIASVRRIVARVVAGVSADSSPLSKARVVARTNTIGSVLGNLITWSITVAVISTILSELGIAVGAILAGAGILGAAVGFGAQSLVRDLISGLFILFEDQFGVGDSVDLGEASGIIEQVGLRVTQVRDIEGTLWYVRNGEIVRVGNKSQGWSRVVLDIAFDYTVSVAKATEVVAKAAATISKTHKTELIGEPEVWGIQNITGDQFVLRLVQQVTPKAPDAIARELRHAIKVAVDKAKLNLASEATQIFVK</sequence>
<dbReference type="InterPro" id="IPR049142">
    <property type="entry name" value="MS_channel_1st"/>
</dbReference>
<dbReference type="Gene3D" id="1.10.287.1260">
    <property type="match status" value="1"/>
</dbReference>
<dbReference type="InterPro" id="IPR006685">
    <property type="entry name" value="MscS_channel_2nd"/>
</dbReference>
<feature type="domain" description="Mechanosensitive ion channel transmembrane helices 2/3" evidence="9">
    <location>
        <begin position="77"/>
        <end position="112"/>
    </location>
</feature>
<dbReference type="InterPro" id="IPR011066">
    <property type="entry name" value="MscS_channel_C_sf"/>
</dbReference>
<evidence type="ECO:0000256" key="2">
    <source>
        <dbReference type="ARBA" id="ARBA00008017"/>
    </source>
</evidence>
<name>A0A6J7L1P7_9ZZZZ</name>
<dbReference type="AlphaFoldDB" id="A0A6J7L1P7"/>
<dbReference type="InterPro" id="IPR010920">
    <property type="entry name" value="LSM_dom_sf"/>
</dbReference>
<dbReference type="InterPro" id="IPR023408">
    <property type="entry name" value="MscS_beta-dom_sf"/>
</dbReference>
<dbReference type="PANTHER" id="PTHR30460:SF0">
    <property type="entry name" value="MODERATE CONDUCTANCE MECHANOSENSITIVE CHANNEL YBIO"/>
    <property type="match status" value="1"/>
</dbReference>
<feature type="transmembrane region" description="Helical" evidence="7">
    <location>
        <begin position="91"/>
        <end position="111"/>
    </location>
</feature>
<dbReference type="InterPro" id="IPR011014">
    <property type="entry name" value="MscS_channel_TM-2"/>
</dbReference>
<reference evidence="10" key="1">
    <citation type="submission" date="2020-05" db="EMBL/GenBank/DDBJ databases">
        <authorList>
            <person name="Chiriac C."/>
            <person name="Salcher M."/>
            <person name="Ghai R."/>
            <person name="Kavagutti S V."/>
        </authorList>
    </citation>
    <scope>NUCLEOTIDE SEQUENCE</scope>
</reference>
<dbReference type="Gene3D" id="3.30.70.100">
    <property type="match status" value="1"/>
</dbReference>
<organism evidence="10">
    <name type="scientific">freshwater metagenome</name>
    <dbReference type="NCBI Taxonomy" id="449393"/>
    <lineage>
        <taxon>unclassified sequences</taxon>
        <taxon>metagenomes</taxon>
        <taxon>ecological metagenomes</taxon>
    </lineage>
</organism>
<gene>
    <name evidence="10" type="ORF">UFOPK3837_01041</name>
</gene>
<dbReference type="Pfam" id="PF00924">
    <property type="entry name" value="MS_channel_2nd"/>
    <property type="match status" value="1"/>
</dbReference>
<evidence type="ECO:0000259" key="8">
    <source>
        <dbReference type="Pfam" id="PF00924"/>
    </source>
</evidence>
<dbReference type="InterPro" id="IPR045276">
    <property type="entry name" value="YbiO_bact"/>
</dbReference>
<evidence type="ECO:0000256" key="7">
    <source>
        <dbReference type="SAM" id="Phobius"/>
    </source>
</evidence>
<evidence type="ECO:0000256" key="4">
    <source>
        <dbReference type="ARBA" id="ARBA00022692"/>
    </source>
</evidence>
<dbReference type="SUPFAM" id="SSF82861">
    <property type="entry name" value="Mechanosensitive channel protein MscS (YggB), transmembrane region"/>
    <property type="match status" value="1"/>
</dbReference>
<comment type="subcellular location">
    <subcellularLocation>
        <location evidence="1">Cell membrane</location>
        <topology evidence="1">Multi-pass membrane protein</topology>
    </subcellularLocation>
</comment>
<keyword evidence="5 7" id="KW-1133">Transmembrane helix</keyword>
<dbReference type="SUPFAM" id="SSF82689">
    <property type="entry name" value="Mechanosensitive channel protein MscS (YggB), C-terminal domain"/>
    <property type="match status" value="1"/>
</dbReference>
<proteinExistence type="inferred from homology"/>
<evidence type="ECO:0000256" key="6">
    <source>
        <dbReference type="ARBA" id="ARBA00023136"/>
    </source>
</evidence>
<evidence type="ECO:0000256" key="1">
    <source>
        <dbReference type="ARBA" id="ARBA00004651"/>
    </source>
</evidence>
<dbReference type="Gene3D" id="2.30.30.60">
    <property type="match status" value="1"/>
</dbReference>
<protein>
    <submittedName>
        <fullName evidence="10">Unannotated protein</fullName>
    </submittedName>
</protein>
<evidence type="ECO:0000256" key="5">
    <source>
        <dbReference type="ARBA" id="ARBA00022989"/>
    </source>
</evidence>
<dbReference type="FunFam" id="2.30.30.60:FF:000001">
    <property type="entry name" value="MscS Mechanosensitive ion channel"/>
    <property type="match status" value="1"/>
</dbReference>
<feature type="transmembrane region" description="Helical" evidence="7">
    <location>
        <begin position="12"/>
        <end position="31"/>
    </location>
</feature>
<accession>A0A6J7L1P7</accession>
<dbReference type="GO" id="GO:0008381">
    <property type="term" value="F:mechanosensitive monoatomic ion channel activity"/>
    <property type="evidence" value="ECO:0007669"/>
    <property type="project" value="InterPro"/>
</dbReference>
<dbReference type="GO" id="GO:0005886">
    <property type="term" value="C:plasma membrane"/>
    <property type="evidence" value="ECO:0007669"/>
    <property type="project" value="UniProtKB-SubCell"/>
</dbReference>
<dbReference type="PANTHER" id="PTHR30460">
    <property type="entry name" value="MODERATE CONDUCTANCE MECHANOSENSITIVE CHANNEL YBIO"/>
    <property type="match status" value="1"/>
</dbReference>
<feature type="domain" description="Mechanosensitive ion channel MscS" evidence="8">
    <location>
        <begin position="114"/>
        <end position="175"/>
    </location>
</feature>
<keyword evidence="6 7" id="KW-0472">Membrane</keyword>